<dbReference type="RefSeq" id="WP_245171262.1">
    <property type="nucleotide sequence ID" value="NZ_JBEWCI010000001.1"/>
</dbReference>
<organism evidence="1 2">
    <name type="scientific">Burkholderia sola</name>
    <dbReference type="NCBI Taxonomy" id="2843302"/>
    <lineage>
        <taxon>Bacteria</taxon>
        <taxon>Pseudomonadati</taxon>
        <taxon>Pseudomonadota</taxon>
        <taxon>Betaproteobacteria</taxon>
        <taxon>Burkholderiales</taxon>
        <taxon>Burkholderiaceae</taxon>
        <taxon>Burkholderia</taxon>
        <taxon>Burkholderia cepacia complex</taxon>
    </lineage>
</organism>
<evidence type="ECO:0000313" key="1">
    <source>
        <dbReference type="EMBL" id="MET1478634.1"/>
    </source>
</evidence>
<keyword evidence="2" id="KW-1185">Reference proteome</keyword>
<sequence>MSILTRLHATSNSSSGIVVRVLRQGVAEPIDFHEYRCALAVEHTAGSSANSSTFLSATGSIERDDTVATIPPCGATAACAMPRTPAVDTGSIASRIAIGLRSSGDHPTTIPRLQRQ</sequence>
<comment type="caution">
    <text evidence="1">The sequence shown here is derived from an EMBL/GenBank/DDBJ whole genome shotgun (WGS) entry which is preliminary data.</text>
</comment>
<dbReference type="Proteomes" id="UP001548587">
    <property type="component" value="Unassembled WGS sequence"/>
</dbReference>
<protein>
    <submittedName>
        <fullName evidence="1">Uncharacterized protein</fullName>
    </submittedName>
</protein>
<dbReference type="EMBL" id="JBEWCH010000033">
    <property type="protein sequence ID" value="MET1478634.1"/>
    <property type="molecule type" value="Genomic_DNA"/>
</dbReference>
<name>A0ABV2CIV5_9BURK</name>
<proteinExistence type="predicted"/>
<evidence type="ECO:0000313" key="2">
    <source>
        <dbReference type="Proteomes" id="UP001548587"/>
    </source>
</evidence>
<gene>
    <name evidence="1" type="ORF">ABXL37_30705</name>
</gene>
<reference evidence="1 2" key="1">
    <citation type="submission" date="2024-06" db="EMBL/GenBank/DDBJ databases">
        <title>Burkholderia sola in Mexico.</title>
        <authorList>
            <person name="Estrada P."/>
        </authorList>
    </citation>
    <scope>NUCLEOTIDE SEQUENCE [LARGE SCALE GENOMIC DNA]</scope>
    <source>
        <strain evidence="1 2">CpTa8-5</strain>
    </source>
</reference>
<accession>A0ABV2CIV5</accession>